<comment type="subcellular location">
    <subcellularLocation>
        <location evidence="3">Secreted</location>
        <location evidence="3">Extracellular space</location>
    </subcellularLocation>
</comment>
<dbReference type="AlphaFoldDB" id="A0A8H6SRR6"/>
<feature type="active site" description="Charge relay system" evidence="15">
    <location>
        <position position="300"/>
    </location>
</feature>
<keyword evidence="12" id="KW-0843">Virulence</keyword>
<feature type="binding site" evidence="15">
    <location>
        <position position="538"/>
    </location>
    <ligand>
        <name>Ca(2+)</name>
        <dbReference type="ChEBI" id="CHEBI:29108"/>
    </ligand>
</feature>
<keyword evidence="5" id="KW-0964">Secreted</keyword>
<dbReference type="SUPFAM" id="SSF54897">
    <property type="entry name" value="Protease propeptides/inhibitors"/>
    <property type="match status" value="1"/>
</dbReference>
<evidence type="ECO:0000313" key="19">
    <source>
        <dbReference type="Proteomes" id="UP000636479"/>
    </source>
</evidence>
<dbReference type="SUPFAM" id="SSF52743">
    <property type="entry name" value="Subtilisin-like"/>
    <property type="match status" value="1"/>
</dbReference>
<keyword evidence="8 16" id="KW-0732">Signal</keyword>
<feature type="active site" description="Charge relay system" evidence="15">
    <location>
        <position position="495"/>
    </location>
</feature>
<dbReference type="FunFam" id="3.40.50.200:FF:000015">
    <property type="entry name" value="Tripeptidyl peptidase A"/>
    <property type="match status" value="1"/>
</dbReference>
<keyword evidence="9 15" id="KW-0378">Hydrolase</keyword>
<proteinExistence type="predicted"/>
<evidence type="ECO:0000256" key="4">
    <source>
        <dbReference type="ARBA" id="ARBA00012462"/>
    </source>
</evidence>
<comment type="caution">
    <text evidence="18">The sequence shown here is derived from an EMBL/GenBank/DDBJ whole genome shotgun (WGS) entry which is preliminary data.</text>
</comment>
<dbReference type="PANTHER" id="PTHR14218">
    <property type="entry name" value="PROTEASE S8 TRIPEPTIDYL PEPTIDASE I CLN2"/>
    <property type="match status" value="1"/>
</dbReference>
<comment type="cofactor">
    <cofactor evidence="15">
        <name>Ca(2+)</name>
        <dbReference type="ChEBI" id="CHEBI:29108"/>
    </cofactor>
    <text evidence="15">Binds 1 Ca(2+) ion per subunit.</text>
</comment>
<dbReference type="EMBL" id="JACAZF010000005">
    <property type="protein sequence ID" value="KAF7304219.1"/>
    <property type="molecule type" value="Genomic_DNA"/>
</dbReference>
<dbReference type="CDD" id="cd11377">
    <property type="entry name" value="Pro-peptidase_S53"/>
    <property type="match status" value="1"/>
</dbReference>
<evidence type="ECO:0000256" key="15">
    <source>
        <dbReference type="PROSITE-ProRule" id="PRU01032"/>
    </source>
</evidence>
<evidence type="ECO:0000256" key="12">
    <source>
        <dbReference type="ARBA" id="ARBA00023026"/>
    </source>
</evidence>
<dbReference type="GO" id="GO:0008240">
    <property type="term" value="F:tripeptidyl-peptidase activity"/>
    <property type="evidence" value="ECO:0007669"/>
    <property type="project" value="UniProtKB-EC"/>
</dbReference>
<sequence length="578" mass="59698">MRLLSFVALAAYLAVASASVSPLNGRAMVVHETVKAIPRGFAHAGSVAPSQEVTLRIALAHTDITALEKVTYDISNPASANYGQHLTAEKIAEYVKPPAETLSAVNAWLDSHGISAKSVSAAGDILQITVPVKTANSLLAADFVQFQHIESGKKSVRTLKYSVPAELQSSIKFIHPTVAFVPPLKGIPGVTAINHVPETKREEFVELQGRAVPSSCASIVTPACVQALYGVPATKSNHSATGNTLGVSGYIDQFANSNDLALFLRNLNPTFSGSTFSTSLIDGGQNTQTTSQAGIEADLDVEYTVGIAGGVPVTFISVGDQTIDDISGFVDITNFILSLPVATRPTVLTTSYGFNEPDLPIELNVEMCNAYMQLGAAGVSVLFASGDGGVGGVQTTECTSFVPTAPGGCPFITSVGGVTGVPPQTAASLSGGGFSNHFATPDFQLGDVQSYLAGIGDQYAGLYNATGRGLPDVAASAESVEIAWQGSFWLVDGTSCASPIFASIISLVNDRLLAAGKPVLGFLNPFLYSPAGRAAFTDVTTGTNPGCNTNGFSAKAGWDPVTGLGTPNFNLLLAAAGL</sequence>
<keyword evidence="13" id="KW-0865">Zymogen</keyword>
<evidence type="ECO:0000256" key="16">
    <source>
        <dbReference type="SAM" id="SignalP"/>
    </source>
</evidence>
<feature type="active site" description="Charge relay system" evidence="15">
    <location>
        <position position="296"/>
    </location>
</feature>
<keyword evidence="7 15" id="KW-0479">Metal-binding</keyword>
<evidence type="ECO:0000256" key="5">
    <source>
        <dbReference type="ARBA" id="ARBA00022525"/>
    </source>
</evidence>
<dbReference type="GO" id="GO:0046872">
    <property type="term" value="F:metal ion binding"/>
    <property type="evidence" value="ECO:0007669"/>
    <property type="project" value="UniProtKB-UniRule"/>
</dbReference>
<dbReference type="GO" id="GO:0004252">
    <property type="term" value="F:serine-type endopeptidase activity"/>
    <property type="evidence" value="ECO:0007669"/>
    <property type="project" value="UniProtKB-UniRule"/>
</dbReference>
<dbReference type="GO" id="GO:0005576">
    <property type="term" value="C:extracellular region"/>
    <property type="evidence" value="ECO:0007669"/>
    <property type="project" value="UniProtKB-SubCell"/>
</dbReference>
<evidence type="ECO:0000256" key="10">
    <source>
        <dbReference type="ARBA" id="ARBA00022825"/>
    </source>
</evidence>
<keyword evidence="11 15" id="KW-0106">Calcium</keyword>
<evidence type="ECO:0000256" key="11">
    <source>
        <dbReference type="ARBA" id="ARBA00022837"/>
    </source>
</evidence>
<dbReference type="PANTHER" id="PTHR14218:SF15">
    <property type="entry name" value="TRIPEPTIDYL-PEPTIDASE 1"/>
    <property type="match status" value="1"/>
</dbReference>
<protein>
    <recommendedName>
        <fullName evidence="4">tripeptidyl-peptidase II</fullName>
        <ecNumber evidence="4">3.4.14.10</ecNumber>
    </recommendedName>
</protein>
<gene>
    <name evidence="18" type="ORF">MIND_00654200</name>
</gene>
<dbReference type="InterPro" id="IPR030400">
    <property type="entry name" value="Sedolisin_dom"/>
</dbReference>
<dbReference type="InterPro" id="IPR036852">
    <property type="entry name" value="Peptidase_S8/S53_dom_sf"/>
</dbReference>
<comment type="function">
    <text evidence="2">Secreted tripeptidyl-peptidase which degrades proteins at acidic pHs and is involved in virulence.</text>
</comment>
<dbReference type="Pfam" id="PF09286">
    <property type="entry name" value="Pro-kuma_activ"/>
    <property type="match status" value="1"/>
</dbReference>
<evidence type="ECO:0000313" key="18">
    <source>
        <dbReference type="EMBL" id="KAF7304219.1"/>
    </source>
</evidence>
<dbReference type="EC" id="3.4.14.10" evidence="4"/>
<dbReference type="CDD" id="cd04056">
    <property type="entry name" value="Peptidases_S53"/>
    <property type="match status" value="1"/>
</dbReference>
<feature type="binding site" evidence="15">
    <location>
        <position position="557"/>
    </location>
    <ligand>
        <name>Ca(2+)</name>
        <dbReference type="ChEBI" id="CHEBI:29108"/>
    </ligand>
</feature>
<evidence type="ECO:0000256" key="14">
    <source>
        <dbReference type="ARBA" id="ARBA00023180"/>
    </source>
</evidence>
<dbReference type="Proteomes" id="UP000636479">
    <property type="component" value="Unassembled WGS sequence"/>
</dbReference>
<evidence type="ECO:0000256" key="1">
    <source>
        <dbReference type="ARBA" id="ARBA00001910"/>
    </source>
</evidence>
<dbReference type="OrthoDB" id="409122at2759"/>
<dbReference type="GO" id="GO:0006508">
    <property type="term" value="P:proteolysis"/>
    <property type="evidence" value="ECO:0007669"/>
    <property type="project" value="UniProtKB-KW"/>
</dbReference>
<name>A0A8H6SRR6_9AGAR</name>
<dbReference type="SMART" id="SM00944">
    <property type="entry name" value="Pro-kuma_activ"/>
    <property type="match status" value="1"/>
</dbReference>
<evidence type="ECO:0000256" key="3">
    <source>
        <dbReference type="ARBA" id="ARBA00004239"/>
    </source>
</evidence>
<evidence type="ECO:0000259" key="17">
    <source>
        <dbReference type="PROSITE" id="PS51695"/>
    </source>
</evidence>
<evidence type="ECO:0000256" key="2">
    <source>
        <dbReference type="ARBA" id="ARBA00002451"/>
    </source>
</evidence>
<feature type="binding site" evidence="15">
    <location>
        <position position="539"/>
    </location>
    <ligand>
        <name>Ca(2+)</name>
        <dbReference type="ChEBI" id="CHEBI:29108"/>
    </ligand>
</feature>
<feature type="signal peptide" evidence="16">
    <location>
        <begin position="1"/>
        <end position="18"/>
    </location>
</feature>
<dbReference type="InterPro" id="IPR050819">
    <property type="entry name" value="Tripeptidyl-peptidase_I"/>
</dbReference>
<evidence type="ECO:0000256" key="13">
    <source>
        <dbReference type="ARBA" id="ARBA00023145"/>
    </source>
</evidence>
<evidence type="ECO:0000256" key="6">
    <source>
        <dbReference type="ARBA" id="ARBA00022670"/>
    </source>
</evidence>
<dbReference type="GeneID" id="59345786"/>
<evidence type="ECO:0000256" key="8">
    <source>
        <dbReference type="ARBA" id="ARBA00022729"/>
    </source>
</evidence>
<dbReference type="InterPro" id="IPR015366">
    <property type="entry name" value="S53_propep"/>
</dbReference>
<feature type="chain" id="PRO_5034884536" description="tripeptidyl-peptidase II" evidence="16">
    <location>
        <begin position="19"/>
        <end position="578"/>
    </location>
</feature>
<dbReference type="RefSeq" id="XP_037221191.1">
    <property type="nucleotide sequence ID" value="XM_037363270.1"/>
</dbReference>
<keyword evidence="10 15" id="KW-0720">Serine protease</keyword>
<dbReference type="Gene3D" id="3.40.50.200">
    <property type="entry name" value="Peptidase S8/S53 domain"/>
    <property type="match status" value="1"/>
</dbReference>
<dbReference type="PROSITE" id="PS51695">
    <property type="entry name" value="SEDOLISIN"/>
    <property type="match status" value="1"/>
</dbReference>
<feature type="domain" description="Peptidase S53" evidence="17">
    <location>
        <begin position="219"/>
        <end position="578"/>
    </location>
</feature>
<organism evidence="18 19">
    <name type="scientific">Mycena indigotica</name>
    <dbReference type="NCBI Taxonomy" id="2126181"/>
    <lineage>
        <taxon>Eukaryota</taxon>
        <taxon>Fungi</taxon>
        <taxon>Dikarya</taxon>
        <taxon>Basidiomycota</taxon>
        <taxon>Agaricomycotina</taxon>
        <taxon>Agaricomycetes</taxon>
        <taxon>Agaricomycetidae</taxon>
        <taxon>Agaricales</taxon>
        <taxon>Marasmiineae</taxon>
        <taxon>Mycenaceae</taxon>
        <taxon>Mycena</taxon>
    </lineage>
</organism>
<evidence type="ECO:0000256" key="7">
    <source>
        <dbReference type="ARBA" id="ARBA00022723"/>
    </source>
</evidence>
<comment type="catalytic activity">
    <reaction evidence="1">
        <text>Release of an N-terminal tripeptide from a polypeptide.</text>
        <dbReference type="EC" id="3.4.14.10"/>
    </reaction>
</comment>
<keyword evidence="6 15" id="KW-0645">Protease</keyword>
<keyword evidence="19" id="KW-1185">Reference proteome</keyword>
<reference evidence="18" key="1">
    <citation type="submission" date="2020-05" db="EMBL/GenBank/DDBJ databases">
        <title>Mycena genomes resolve the evolution of fungal bioluminescence.</title>
        <authorList>
            <person name="Tsai I.J."/>
        </authorList>
    </citation>
    <scope>NUCLEOTIDE SEQUENCE</scope>
    <source>
        <strain evidence="18">171206Taipei</strain>
    </source>
</reference>
<accession>A0A8H6SRR6</accession>
<keyword evidence="14" id="KW-0325">Glycoprotein</keyword>
<evidence type="ECO:0000256" key="9">
    <source>
        <dbReference type="ARBA" id="ARBA00022801"/>
    </source>
</evidence>
<feature type="binding site" evidence="15">
    <location>
        <position position="559"/>
    </location>
    <ligand>
        <name>Ca(2+)</name>
        <dbReference type="ChEBI" id="CHEBI:29108"/>
    </ligand>
</feature>